<keyword evidence="2" id="KW-1133">Transmembrane helix</keyword>
<proteinExistence type="predicted"/>
<evidence type="ECO:0000256" key="2">
    <source>
        <dbReference type="SAM" id="Phobius"/>
    </source>
</evidence>
<name>A0A0F4ZIB9_9PEZI</name>
<keyword evidence="4" id="KW-1185">Reference proteome</keyword>
<feature type="transmembrane region" description="Helical" evidence="2">
    <location>
        <begin position="42"/>
        <end position="66"/>
    </location>
</feature>
<gene>
    <name evidence="3" type="ORF">TD95_004390</name>
</gene>
<evidence type="ECO:0000313" key="3">
    <source>
        <dbReference type="EMBL" id="KKA30267.1"/>
    </source>
</evidence>
<feature type="compositionally biased region" description="Basic and acidic residues" evidence="1">
    <location>
        <begin position="126"/>
        <end position="139"/>
    </location>
</feature>
<feature type="compositionally biased region" description="Basic residues" evidence="1">
    <location>
        <begin position="140"/>
        <end position="149"/>
    </location>
</feature>
<evidence type="ECO:0000256" key="1">
    <source>
        <dbReference type="SAM" id="MobiDB-lite"/>
    </source>
</evidence>
<organism evidence="3 4">
    <name type="scientific">Thielaviopsis punctulata</name>
    <dbReference type="NCBI Taxonomy" id="72032"/>
    <lineage>
        <taxon>Eukaryota</taxon>
        <taxon>Fungi</taxon>
        <taxon>Dikarya</taxon>
        <taxon>Ascomycota</taxon>
        <taxon>Pezizomycotina</taxon>
        <taxon>Sordariomycetes</taxon>
        <taxon>Hypocreomycetidae</taxon>
        <taxon>Microascales</taxon>
        <taxon>Ceratocystidaceae</taxon>
        <taxon>Thielaviopsis</taxon>
    </lineage>
</organism>
<dbReference type="EMBL" id="LAEV01000446">
    <property type="protein sequence ID" value="KKA30267.1"/>
    <property type="molecule type" value="Genomic_DNA"/>
</dbReference>
<feature type="region of interest" description="Disordered" evidence="1">
    <location>
        <begin position="1"/>
        <end position="33"/>
    </location>
</feature>
<sequence>MSNNTFPLAGQGSDSGSGIIDGTEVGASGDSSGNSGISSGGMIAIIIVVAAAAIIGAIGACLFFVAKKREWKVRESIRRSARRVAAALTPRRTEFPKSVKQGKPPKAYRNNYSDDHLEDIPPTPRLKPEDLEKGLQEVKSKRKNMRWGR</sequence>
<comment type="caution">
    <text evidence="3">The sequence shown here is derived from an EMBL/GenBank/DDBJ whole genome shotgun (WGS) entry which is preliminary data.</text>
</comment>
<protein>
    <submittedName>
        <fullName evidence="3">Uncharacterized protein</fullName>
    </submittedName>
</protein>
<feature type="region of interest" description="Disordered" evidence="1">
    <location>
        <begin position="83"/>
        <end position="149"/>
    </location>
</feature>
<keyword evidence="2" id="KW-0812">Transmembrane</keyword>
<evidence type="ECO:0000313" key="4">
    <source>
        <dbReference type="Proteomes" id="UP000033483"/>
    </source>
</evidence>
<dbReference type="Proteomes" id="UP000033483">
    <property type="component" value="Unassembled WGS sequence"/>
</dbReference>
<feature type="compositionally biased region" description="Low complexity" evidence="1">
    <location>
        <begin position="12"/>
        <end position="33"/>
    </location>
</feature>
<reference evidence="3 4" key="1">
    <citation type="submission" date="2015-03" db="EMBL/GenBank/DDBJ databases">
        <authorList>
            <person name="Radwan O."/>
            <person name="Al-Naeli F.A."/>
            <person name="Rendon G.A."/>
            <person name="Fields C."/>
        </authorList>
    </citation>
    <scope>NUCLEOTIDE SEQUENCE [LARGE SCALE GENOMIC DNA]</scope>
    <source>
        <strain evidence="3">CR-DP1</strain>
    </source>
</reference>
<dbReference type="AlphaFoldDB" id="A0A0F4ZIB9"/>
<keyword evidence="2" id="KW-0472">Membrane</keyword>
<dbReference type="OrthoDB" id="5425637at2759"/>
<accession>A0A0F4ZIB9</accession>